<sequence>MQQNSAPRWVIPATDDLIYAIGRVVYNFAQLERSAETMRRLGAGRPSCRLPNLSWKCFVQELEHVVADAPDGEELPSQMLRLSRRYIELRVRRDALLGATSQMQLPQAEGSMTRLGSDGATAHAWPLNEILRTARDIELTAIEINRLLRRRL</sequence>
<protein>
    <submittedName>
        <fullName evidence="1">Uncharacterized protein</fullName>
    </submittedName>
</protein>
<evidence type="ECO:0000313" key="1">
    <source>
        <dbReference type="EMBL" id="MBL6081380.1"/>
    </source>
</evidence>
<proteinExistence type="predicted"/>
<reference evidence="1 2" key="1">
    <citation type="submission" date="2021-01" db="EMBL/GenBank/DDBJ databases">
        <title>Belnapia mucosa sp. nov. and Belnapia arida sp. nov., isolated from the Tabernas Desert (Almeria, Spain).</title>
        <authorList>
            <person name="Molina-Menor E."/>
            <person name="Vidal-Verdu A."/>
            <person name="Calonge A."/>
            <person name="Satari L."/>
            <person name="Pereto J."/>
            <person name="Porcar M."/>
        </authorList>
    </citation>
    <scope>NUCLEOTIDE SEQUENCE [LARGE SCALE GENOMIC DNA]</scope>
    <source>
        <strain evidence="1 2">T18</strain>
    </source>
</reference>
<name>A0ABS1U9L3_9PROT</name>
<evidence type="ECO:0000313" key="2">
    <source>
        <dbReference type="Proteomes" id="UP000660885"/>
    </source>
</evidence>
<comment type="caution">
    <text evidence="1">The sequence shown here is derived from an EMBL/GenBank/DDBJ whole genome shotgun (WGS) entry which is preliminary data.</text>
</comment>
<dbReference type="EMBL" id="JAETWB010000025">
    <property type="protein sequence ID" value="MBL6081380.1"/>
    <property type="molecule type" value="Genomic_DNA"/>
</dbReference>
<accession>A0ABS1U9L3</accession>
<keyword evidence="2" id="KW-1185">Reference proteome</keyword>
<gene>
    <name evidence="1" type="ORF">JMJ56_25625</name>
</gene>
<organism evidence="1 2">
    <name type="scientific">Belnapia arida</name>
    <dbReference type="NCBI Taxonomy" id="2804533"/>
    <lineage>
        <taxon>Bacteria</taxon>
        <taxon>Pseudomonadati</taxon>
        <taxon>Pseudomonadota</taxon>
        <taxon>Alphaproteobacteria</taxon>
        <taxon>Acetobacterales</taxon>
        <taxon>Roseomonadaceae</taxon>
        <taxon>Belnapia</taxon>
    </lineage>
</organism>
<dbReference type="RefSeq" id="WP_202834601.1">
    <property type="nucleotide sequence ID" value="NZ_JAETWB010000025.1"/>
</dbReference>
<dbReference type="Proteomes" id="UP000660885">
    <property type="component" value="Unassembled WGS sequence"/>
</dbReference>